<evidence type="ECO:0000259" key="1">
    <source>
        <dbReference type="Pfam" id="PF12937"/>
    </source>
</evidence>
<gene>
    <name evidence="2" type="ORF">B0H15DRAFT_957830</name>
</gene>
<evidence type="ECO:0000313" key="3">
    <source>
        <dbReference type="Proteomes" id="UP001222325"/>
    </source>
</evidence>
<reference evidence="2" key="1">
    <citation type="submission" date="2023-03" db="EMBL/GenBank/DDBJ databases">
        <title>Massive genome expansion in bonnet fungi (Mycena s.s.) driven by repeated elements and novel gene families across ecological guilds.</title>
        <authorList>
            <consortium name="Lawrence Berkeley National Laboratory"/>
            <person name="Harder C.B."/>
            <person name="Miyauchi S."/>
            <person name="Viragh M."/>
            <person name="Kuo A."/>
            <person name="Thoen E."/>
            <person name="Andreopoulos B."/>
            <person name="Lu D."/>
            <person name="Skrede I."/>
            <person name="Drula E."/>
            <person name="Henrissat B."/>
            <person name="Morin E."/>
            <person name="Kohler A."/>
            <person name="Barry K."/>
            <person name="LaButti K."/>
            <person name="Morin E."/>
            <person name="Salamov A."/>
            <person name="Lipzen A."/>
            <person name="Mereny Z."/>
            <person name="Hegedus B."/>
            <person name="Baldrian P."/>
            <person name="Stursova M."/>
            <person name="Weitz H."/>
            <person name="Taylor A."/>
            <person name="Grigoriev I.V."/>
            <person name="Nagy L.G."/>
            <person name="Martin F."/>
            <person name="Kauserud H."/>
        </authorList>
    </citation>
    <scope>NUCLEOTIDE SEQUENCE</scope>
    <source>
        <strain evidence="2">CBHHK173m</strain>
    </source>
</reference>
<sequence length="352" mass="39243">MQSPGLSLRAIDRLPPELIGMINVLSYTSPITLPSLPPGPPIVCISQVCRRWRIIAHDQSVLWTTYFLGLPPSYPTPRCDALLRSLEMFVAHSGSRDLIFNVVQADEGVGRDVLAHILMMYSPRIQNLQLHIPQETAASVAQVSVTPLYVPHLEVLEINFRLLQTLFWEYLTAPELTTLHIASLSDHDSDEWDNRCFMDFLRRSDFSLARLSLAFDFSSHAEGITEVLRASPTLIELHLRWTGLFMAPDPCITHLLTQLASPLFLPNLASIAIDATAESLSALRARCIAQATEPGSRVGKLLLCAKPPFPETLFAAEIAALRGMGVLTVLQPMDFFGAMDLWRAMNEDPNYR</sequence>
<dbReference type="AlphaFoldDB" id="A0AAD6TQA8"/>
<name>A0AAD6TQA8_9AGAR</name>
<dbReference type="Pfam" id="PF12937">
    <property type="entry name" value="F-box-like"/>
    <property type="match status" value="1"/>
</dbReference>
<protein>
    <recommendedName>
        <fullName evidence="1">F-box domain-containing protein</fullName>
    </recommendedName>
</protein>
<proteinExistence type="predicted"/>
<dbReference type="SUPFAM" id="SSF81383">
    <property type="entry name" value="F-box domain"/>
    <property type="match status" value="1"/>
</dbReference>
<organism evidence="2 3">
    <name type="scientific">Mycena belliarum</name>
    <dbReference type="NCBI Taxonomy" id="1033014"/>
    <lineage>
        <taxon>Eukaryota</taxon>
        <taxon>Fungi</taxon>
        <taxon>Dikarya</taxon>
        <taxon>Basidiomycota</taxon>
        <taxon>Agaricomycotina</taxon>
        <taxon>Agaricomycetes</taxon>
        <taxon>Agaricomycetidae</taxon>
        <taxon>Agaricales</taxon>
        <taxon>Marasmiineae</taxon>
        <taxon>Mycenaceae</taxon>
        <taxon>Mycena</taxon>
    </lineage>
</organism>
<dbReference type="EMBL" id="JARJCN010000134">
    <property type="protein sequence ID" value="KAJ7070266.1"/>
    <property type="molecule type" value="Genomic_DNA"/>
</dbReference>
<dbReference type="Proteomes" id="UP001222325">
    <property type="component" value="Unassembled WGS sequence"/>
</dbReference>
<accession>A0AAD6TQA8</accession>
<dbReference type="InterPro" id="IPR036047">
    <property type="entry name" value="F-box-like_dom_sf"/>
</dbReference>
<evidence type="ECO:0000313" key="2">
    <source>
        <dbReference type="EMBL" id="KAJ7070266.1"/>
    </source>
</evidence>
<dbReference type="Gene3D" id="1.20.1280.50">
    <property type="match status" value="1"/>
</dbReference>
<feature type="domain" description="F-box" evidence="1">
    <location>
        <begin position="11"/>
        <end position="68"/>
    </location>
</feature>
<dbReference type="InterPro" id="IPR001810">
    <property type="entry name" value="F-box_dom"/>
</dbReference>
<comment type="caution">
    <text evidence="2">The sequence shown here is derived from an EMBL/GenBank/DDBJ whole genome shotgun (WGS) entry which is preliminary data.</text>
</comment>
<keyword evidence="3" id="KW-1185">Reference proteome</keyword>